<organism evidence="3 4">
    <name type="scientific">Rhodoplanes roseus</name>
    <dbReference type="NCBI Taxonomy" id="29409"/>
    <lineage>
        <taxon>Bacteria</taxon>
        <taxon>Pseudomonadati</taxon>
        <taxon>Pseudomonadota</taxon>
        <taxon>Alphaproteobacteria</taxon>
        <taxon>Hyphomicrobiales</taxon>
        <taxon>Nitrobacteraceae</taxon>
        <taxon>Rhodoplanes</taxon>
    </lineage>
</organism>
<gene>
    <name evidence="3" type="ORF">CH341_22330</name>
</gene>
<dbReference type="InterPro" id="IPR005064">
    <property type="entry name" value="BUG"/>
</dbReference>
<evidence type="ECO:0000256" key="2">
    <source>
        <dbReference type="SAM" id="SignalP"/>
    </source>
</evidence>
<keyword evidence="2" id="KW-0732">Signal</keyword>
<evidence type="ECO:0000256" key="1">
    <source>
        <dbReference type="ARBA" id="ARBA00006987"/>
    </source>
</evidence>
<dbReference type="EMBL" id="NPEX01000202">
    <property type="protein sequence ID" value="RAI41126.1"/>
    <property type="molecule type" value="Genomic_DNA"/>
</dbReference>
<dbReference type="AlphaFoldDB" id="A0A327KSZ6"/>
<dbReference type="Proteomes" id="UP000249130">
    <property type="component" value="Unassembled WGS sequence"/>
</dbReference>
<feature type="signal peptide" evidence="2">
    <location>
        <begin position="1"/>
        <end position="29"/>
    </location>
</feature>
<dbReference type="PANTHER" id="PTHR42928">
    <property type="entry name" value="TRICARBOXYLATE-BINDING PROTEIN"/>
    <property type="match status" value="1"/>
</dbReference>
<accession>A0A327KSZ6</accession>
<dbReference type="CDD" id="cd07012">
    <property type="entry name" value="PBP2_Bug_TTT"/>
    <property type="match status" value="1"/>
</dbReference>
<proteinExistence type="inferred from homology"/>
<sequence>MHPDRGFATLRAAACALLIGATGTSGASAQDYPTRPITFVVSFAPGGLSDVPARFLGAEMQQRIGETIVVENRPGASGINGASSVLRSNPDGYTLLVSALSEVQNLHYLSVPYKFTSDFTPIGKIADGPTLVLIVKGDSPYKTLDDLIRVAKATPDKVTFATSGPATSPAIAVSQLNAMAGTKIVDVPYRGTALAATAVMSGEVQGAFVFYPSAKPMADDGKVRILAVASRERVTQLKDVPTMAELGFPGFEHNAFVGLSGPPNLPPAVVAKLNKVLNETVHSPSFRARIEPLGMVPPQGANTPQDFATFLVKETEYQAELAKVSGRQTVK</sequence>
<dbReference type="PANTHER" id="PTHR42928:SF5">
    <property type="entry name" value="BLR1237 PROTEIN"/>
    <property type="match status" value="1"/>
</dbReference>
<dbReference type="Gene3D" id="3.40.190.150">
    <property type="entry name" value="Bordetella uptake gene, domain 1"/>
    <property type="match status" value="1"/>
</dbReference>
<reference evidence="3 4" key="1">
    <citation type="submission" date="2017-07" db="EMBL/GenBank/DDBJ databases">
        <title>Draft Genome Sequences of Select Purple Nonsulfur Bacteria.</title>
        <authorList>
            <person name="Lasarre B."/>
            <person name="Mckinlay J.B."/>
        </authorList>
    </citation>
    <scope>NUCLEOTIDE SEQUENCE [LARGE SCALE GENOMIC DNA]</scope>
    <source>
        <strain evidence="3 4">DSM 5909</strain>
    </source>
</reference>
<evidence type="ECO:0008006" key="5">
    <source>
        <dbReference type="Google" id="ProtNLM"/>
    </source>
</evidence>
<dbReference type="SUPFAM" id="SSF53850">
    <property type="entry name" value="Periplasmic binding protein-like II"/>
    <property type="match status" value="1"/>
</dbReference>
<protein>
    <recommendedName>
        <fullName evidence="5">ABC transporter substrate-binding protein</fullName>
    </recommendedName>
</protein>
<keyword evidence="4" id="KW-1185">Reference proteome</keyword>
<dbReference type="RefSeq" id="WP_111421203.1">
    <property type="nucleotide sequence ID" value="NZ_NPEX01000202.1"/>
</dbReference>
<dbReference type="OrthoDB" id="7243230at2"/>
<name>A0A327KSZ6_9BRAD</name>
<dbReference type="Gene3D" id="3.40.190.10">
    <property type="entry name" value="Periplasmic binding protein-like II"/>
    <property type="match status" value="1"/>
</dbReference>
<dbReference type="InterPro" id="IPR042100">
    <property type="entry name" value="Bug_dom1"/>
</dbReference>
<dbReference type="PIRSF" id="PIRSF017082">
    <property type="entry name" value="YflP"/>
    <property type="match status" value="1"/>
</dbReference>
<evidence type="ECO:0000313" key="4">
    <source>
        <dbReference type="Proteomes" id="UP000249130"/>
    </source>
</evidence>
<evidence type="ECO:0000313" key="3">
    <source>
        <dbReference type="EMBL" id="RAI41126.1"/>
    </source>
</evidence>
<feature type="chain" id="PRO_5016422388" description="ABC transporter substrate-binding protein" evidence="2">
    <location>
        <begin position="30"/>
        <end position="331"/>
    </location>
</feature>
<dbReference type="Pfam" id="PF03401">
    <property type="entry name" value="TctC"/>
    <property type="match status" value="1"/>
</dbReference>
<comment type="caution">
    <text evidence="3">The sequence shown here is derived from an EMBL/GenBank/DDBJ whole genome shotgun (WGS) entry which is preliminary data.</text>
</comment>
<comment type="similarity">
    <text evidence="1">Belongs to the UPF0065 (bug) family.</text>
</comment>